<evidence type="ECO:0000256" key="2">
    <source>
        <dbReference type="ARBA" id="ARBA00022729"/>
    </source>
</evidence>
<dbReference type="Pfam" id="PF02872">
    <property type="entry name" value="5_nucleotid_C"/>
    <property type="match status" value="1"/>
</dbReference>
<dbReference type="PANTHER" id="PTHR11575">
    <property type="entry name" value="5'-NUCLEOTIDASE-RELATED"/>
    <property type="match status" value="1"/>
</dbReference>
<gene>
    <name evidence="6" type="ORF">GCM10007100_14360</name>
</gene>
<proteinExistence type="inferred from homology"/>
<dbReference type="PROSITE" id="PS51318">
    <property type="entry name" value="TAT"/>
    <property type="match status" value="1"/>
</dbReference>
<evidence type="ECO:0000259" key="5">
    <source>
        <dbReference type="Pfam" id="PF02872"/>
    </source>
</evidence>
<evidence type="ECO:0000256" key="1">
    <source>
        <dbReference type="ARBA" id="ARBA00006654"/>
    </source>
</evidence>
<dbReference type="GO" id="GO:0016788">
    <property type="term" value="F:hydrolase activity, acting on ester bonds"/>
    <property type="evidence" value="ECO:0007669"/>
    <property type="project" value="InterPro"/>
</dbReference>
<dbReference type="CDD" id="cd00845">
    <property type="entry name" value="MPP_UshA_N_like"/>
    <property type="match status" value="1"/>
</dbReference>
<dbReference type="PROSITE" id="PS00786">
    <property type="entry name" value="5_NUCLEOTIDASE_2"/>
    <property type="match status" value="1"/>
</dbReference>
<keyword evidence="2" id="KW-0732">Signal</keyword>
<keyword evidence="3" id="KW-0547">Nucleotide-binding</keyword>
<dbReference type="PRINTS" id="PR01607">
    <property type="entry name" value="APYRASEFAMLY"/>
</dbReference>
<feature type="domain" description="Calcineurin-like phosphoesterase" evidence="4">
    <location>
        <begin position="35"/>
        <end position="259"/>
    </location>
</feature>
<feature type="domain" description="5'-Nucleotidase C-terminal" evidence="5">
    <location>
        <begin position="338"/>
        <end position="457"/>
    </location>
</feature>
<reference evidence="6" key="2">
    <citation type="submission" date="2020-09" db="EMBL/GenBank/DDBJ databases">
        <authorList>
            <person name="Sun Q."/>
            <person name="Kim S."/>
        </authorList>
    </citation>
    <scope>NUCLEOTIDE SEQUENCE</scope>
    <source>
        <strain evidence="6">KCTC 12988</strain>
    </source>
</reference>
<evidence type="ECO:0000259" key="4">
    <source>
        <dbReference type="Pfam" id="PF00149"/>
    </source>
</evidence>
<dbReference type="GO" id="GO:0046872">
    <property type="term" value="F:metal ion binding"/>
    <property type="evidence" value="ECO:0007669"/>
    <property type="project" value="InterPro"/>
</dbReference>
<evidence type="ECO:0000256" key="3">
    <source>
        <dbReference type="RuleBase" id="RU362119"/>
    </source>
</evidence>
<dbReference type="Gene3D" id="3.90.780.10">
    <property type="entry name" value="5'-Nucleotidase, C-terminal domain"/>
    <property type="match status" value="1"/>
</dbReference>
<sequence length="492" mass="54225">MQHWNRRQFIAGTAASVALAARGRAQESKGSELAIFHTTDLHGHILPTESYDGEKDLGGLARCASQIRAWRKESPENLLLDIGDVYQGTMVSWQTRGKLMIDLFNKMGYDAWVLGNHEFDWGPEVVEEALNRSNMPVLAANVKLDGKLVGAERSEGLFQKLRPWMIKEVAGEKVGVVGLITPGLPAWLRSELLGPLEAVDPAPILKRCVAELKGEGATKIIVAGHMGYRERGDDYANPLAHTLKDSGGVNAFLAAHSHRRNERWLVEGVPCTQASYHGLDCGRVRFMGDLARTELARMDGRVGFDEVVMNASKPFLKAAEKEAERVIGKIPVTLKGTAAIRNFLCESFLAAASRAGQEVDAVFHGTFGSTEIPEGKFTVADAWSHLPYENKLVVGELTGEELVAVLQEDQDDRYSNRALFGMEIIKDAKRKPIGVKGTPERERYRVLFNSYDAQSGGRRLNVLRDALAKPASRSRLLPLDAREALIDYVADL</sequence>
<dbReference type="Gene3D" id="3.60.21.10">
    <property type="match status" value="1"/>
</dbReference>
<dbReference type="SUPFAM" id="SSF56300">
    <property type="entry name" value="Metallo-dependent phosphatases"/>
    <property type="match status" value="1"/>
</dbReference>
<dbReference type="GO" id="GO:0030288">
    <property type="term" value="C:outer membrane-bounded periplasmic space"/>
    <property type="evidence" value="ECO:0007669"/>
    <property type="project" value="TreeGrafter"/>
</dbReference>
<keyword evidence="3" id="KW-0378">Hydrolase</keyword>
<comment type="similarity">
    <text evidence="1 3">Belongs to the 5'-nucleotidase family.</text>
</comment>
<dbReference type="Proteomes" id="UP000644507">
    <property type="component" value="Unassembled WGS sequence"/>
</dbReference>
<dbReference type="PANTHER" id="PTHR11575:SF24">
    <property type="entry name" value="5'-NUCLEOTIDASE"/>
    <property type="match status" value="1"/>
</dbReference>
<dbReference type="InterPro" id="IPR006311">
    <property type="entry name" value="TAT_signal"/>
</dbReference>
<dbReference type="EMBL" id="BMXI01000005">
    <property type="protein sequence ID" value="GHC49530.1"/>
    <property type="molecule type" value="Genomic_DNA"/>
</dbReference>
<dbReference type="GO" id="GO:0000166">
    <property type="term" value="F:nucleotide binding"/>
    <property type="evidence" value="ECO:0007669"/>
    <property type="project" value="UniProtKB-KW"/>
</dbReference>
<protein>
    <submittedName>
        <fullName evidence="6">Multifunctional 2',3'-cyclic-nucleotide 2'-phosphodiesterase/5'-nucleotidase/3'-nucleotidase</fullName>
    </submittedName>
</protein>
<dbReference type="GO" id="GO:0009166">
    <property type="term" value="P:nucleotide catabolic process"/>
    <property type="evidence" value="ECO:0007669"/>
    <property type="project" value="InterPro"/>
</dbReference>
<dbReference type="InterPro" id="IPR029052">
    <property type="entry name" value="Metallo-depent_PP-like"/>
</dbReference>
<dbReference type="InterPro" id="IPR008334">
    <property type="entry name" value="5'-Nucleotdase_C"/>
</dbReference>
<dbReference type="SUPFAM" id="SSF55816">
    <property type="entry name" value="5'-nucleotidase (syn. UDP-sugar hydrolase), C-terminal domain"/>
    <property type="match status" value="1"/>
</dbReference>
<evidence type="ECO:0000313" key="7">
    <source>
        <dbReference type="Proteomes" id="UP000644507"/>
    </source>
</evidence>
<reference evidence="6" key="1">
    <citation type="journal article" date="2014" name="Int. J. Syst. Evol. Microbiol.">
        <title>Complete genome sequence of Corynebacterium casei LMG S-19264T (=DSM 44701T), isolated from a smear-ripened cheese.</title>
        <authorList>
            <consortium name="US DOE Joint Genome Institute (JGI-PGF)"/>
            <person name="Walter F."/>
            <person name="Albersmeier A."/>
            <person name="Kalinowski J."/>
            <person name="Ruckert C."/>
        </authorList>
    </citation>
    <scope>NUCLEOTIDE SEQUENCE</scope>
    <source>
        <strain evidence="6">KCTC 12988</strain>
    </source>
</reference>
<comment type="caution">
    <text evidence="6">The sequence shown here is derived from an EMBL/GenBank/DDBJ whole genome shotgun (WGS) entry which is preliminary data.</text>
</comment>
<keyword evidence="7" id="KW-1185">Reference proteome</keyword>
<dbReference type="AlphaFoldDB" id="A0A918THK5"/>
<dbReference type="InterPro" id="IPR006179">
    <property type="entry name" value="5_nucleotidase/apyrase"/>
</dbReference>
<accession>A0A918THK5</accession>
<dbReference type="InterPro" id="IPR004843">
    <property type="entry name" value="Calcineurin-like_PHP"/>
</dbReference>
<dbReference type="InterPro" id="IPR006146">
    <property type="entry name" value="5'-Nucleotdase_CS"/>
</dbReference>
<dbReference type="RefSeq" id="WP_189568968.1">
    <property type="nucleotide sequence ID" value="NZ_BMXI01000005.1"/>
</dbReference>
<evidence type="ECO:0000313" key="6">
    <source>
        <dbReference type="EMBL" id="GHC49530.1"/>
    </source>
</evidence>
<dbReference type="InterPro" id="IPR036907">
    <property type="entry name" value="5'-Nucleotdase_C_sf"/>
</dbReference>
<organism evidence="6 7">
    <name type="scientific">Roseibacillus persicicus</name>
    <dbReference type="NCBI Taxonomy" id="454148"/>
    <lineage>
        <taxon>Bacteria</taxon>
        <taxon>Pseudomonadati</taxon>
        <taxon>Verrucomicrobiota</taxon>
        <taxon>Verrucomicrobiia</taxon>
        <taxon>Verrucomicrobiales</taxon>
        <taxon>Verrucomicrobiaceae</taxon>
        <taxon>Roseibacillus</taxon>
    </lineage>
</organism>
<name>A0A918THK5_9BACT</name>
<dbReference type="Pfam" id="PF00149">
    <property type="entry name" value="Metallophos"/>
    <property type="match status" value="1"/>
</dbReference>